<feature type="domain" description="Retrovirus-related Pol polyprotein from transposon TNT 1-94-like beta-barrel" evidence="1">
    <location>
        <begin position="277"/>
        <end position="343"/>
    </location>
</feature>
<dbReference type="InterPro" id="IPR054722">
    <property type="entry name" value="PolX-like_BBD"/>
</dbReference>
<dbReference type="Pfam" id="PF22936">
    <property type="entry name" value="Pol_BBD"/>
    <property type="match status" value="1"/>
</dbReference>
<dbReference type="AlphaFoldDB" id="A0A6L2L7A4"/>
<evidence type="ECO:0000313" key="2">
    <source>
        <dbReference type="EMBL" id="GEU56185.1"/>
    </source>
</evidence>
<proteinExistence type="predicted"/>
<protein>
    <submittedName>
        <fullName evidence="2">Integrase, catalytic region, zinc finger, CCHC-type, peptidase aspartic, catalytic</fullName>
    </submittedName>
</protein>
<organism evidence="2">
    <name type="scientific">Tanacetum cinerariifolium</name>
    <name type="common">Dalmatian daisy</name>
    <name type="synonym">Chrysanthemum cinerariifolium</name>
    <dbReference type="NCBI Taxonomy" id="118510"/>
    <lineage>
        <taxon>Eukaryota</taxon>
        <taxon>Viridiplantae</taxon>
        <taxon>Streptophyta</taxon>
        <taxon>Embryophyta</taxon>
        <taxon>Tracheophyta</taxon>
        <taxon>Spermatophyta</taxon>
        <taxon>Magnoliopsida</taxon>
        <taxon>eudicotyledons</taxon>
        <taxon>Gunneridae</taxon>
        <taxon>Pentapetalae</taxon>
        <taxon>asterids</taxon>
        <taxon>campanulids</taxon>
        <taxon>Asterales</taxon>
        <taxon>Asteraceae</taxon>
        <taxon>Asteroideae</taxon>
        <taxon>Anthemideae</taxon>
        <taxon>Anthemidinae</taxon>
        <taxon>Tanacetum</taxon>
    </lineage>
</organism>
<dbReference type="EMBL" id="BKCJ010003620">
    <property type="protein sequence ID" value="GEU56185.1"/>
    <property type="molecule type" value="Genomic_DNA"/>
</dbReference>
<evidence type="ECO:0000259" key="1">
    <source>
        <dbReference type="Pfam" id="PF22936"/>
    </source>
</evidence>
<comment type="caution">
    <text evidence="2">The sequence shown here is derived from an EMBL/GenBank/DDBJ whole genome shotgun (WGS) entry which is preliminary data.</text>
</comment>
<gene>
    <name evidence="2" type="ORF">Tci_028163</name>
</gene>
<reference evidence="2" key="1">
    <citation type="journal article" date="2019" name="Sci. Rep.">
        <title>Draft genome of Tanacetum cinerariifolium, the natural source of mosquito coil.</title>
        <authorList>
            <person name="Yamashiro T."/>
            <person name="Shiraishi A."/>
            <person name="Satake H."/>
            <person name="Nakayama K."/>
        </authorList>
    </citation>
    <scope>NUCLEOTIDE SEQUENCE</scope>
</reference>
<accession>A0A6L2L7A4</accession>
<name>A0A6L2L7A4_TANCI</name>
<sequence length="384" mass="43786">MSMGSLPCVGGGGGTLGGGEIGEFKLKLVDGDVEEVGDLCLEAMEDEEVSLVDGIFEGVFGALGDESWCLVEALVDVMEHPRHKRCRYIWWIHRQRFVEARCLELEVELFNLRDKIHNDNHNELLNRFSNLEITRAKHIEEVTALTTENVNPKAQILNNVNSVTKDHAKPIVLAPGKYAIDVEPIPHRLRNNREAHFDYLRQLKESVETIREIVEEAKVLRPLDSSIVSAFRYTKHSQELLEYVIGTCPQDYHQRDKKHAHAPLIRKNQVTLKEQCCLKHMMGDRSRLMNFVKKFIGTVRFRNDHFGAIMGYGDYMIGDSVISRVYYVEGLGHNLFSVRQFCDSDMEVAFRKHFCYVLDTDGVELIKGSRGSKLYTISVASCNV</sequence>